<dbReference type="EMBL" id="KM006040">
    <property type="protein sequence ID" value="AIM55474.1"/>
    <property type="molecule type" value="Genomic_DNA"/>
</dbReference>
<sequence length="139" mass="15588">KSQAGRLLPIPPFQKQIRKKLFQRARTGVPLAETGKIPLGFPPPIIGYQSLGLAALVSWGMAGYWRLGWLDHTLNGSEPPSTRNFLPPIPASKFKFHGTFPLPLEPLGNPGPLMWAFFPVDPDFIRREFSPLKKMGWWG</sequence>
<evidence type="ECO:0000313" key="1">
    <source>
        <dbReference type="EMBL" id="AIM55474.1"/>
    </source>
</evidence>
<feature type="non-terminal residue" evidence="1">
    <location>
        <position position="139"/>
    </location>
</feature>
<organism evidence="1">
    <name type="scientific">Rhizobium etli</name>
    <dbReference type="NCBI Taxonomy" id="29449"/>
    <lineage>
        <taxon>Bacteria</taxon>
        <taxon>Pseudomonadati</taxon>
        <taxon>Pseudomonadota</taxon>
        <taxon>Alphaproteobacteria</taxon>
        <taxon>Hyphomicrobiales</taxon>
        <taxon>Rhizobiaceae</taxon>
        <taxon>Rhizobium/Agrobacterium group</taxon>
        <taxon>Rhizobium</taxon>
    </lineage>
</organism>
<name>A0A088FW15_RHIET</name>
<gene>
    <name evidence="1" type="primary">lysR</name>
</gene>
<feature type="non-terminal residue" evidence="1">
    <location>
        <position position="1"/>
    </location>
</feature>
<dbReference type="AlphaFoldDB" id="A0A088FW15"/>
<proteinExistence type="predicted"/>
<accession>A0A088FW15</accession>
<protein>
    <submittedName>
        <fullName evidence="1">LysR family transcriptional regulator</fullName>
    </submittedName>
</protein>
<reference evidence="1" key="1">
    <citation type="submission" date="2014-06" db="EMBL/GenBank/DDBJ databases">
        <title>Molecular studies on rhizobium sp.</title>
        <authorList>
            <person name="Shamseldin A."/>
        </authorList>
    </citation>
    <scope>NUCLEOTIDE SEQUENCE</scope>
    <source>
        <strain evidence="1">Rhiz1017</strain>
    </source>
</reference>